<dbReference type="Proteomes" id="UP000515847">
    <property type="component" value="Chromosome"/>
</dbReference>
<gene>
    <name evidence="3" type="primary">larA</name>
    <name evidence="3" type="ORF">BR63_00520</name>
</gene>
<dbReference type="InterPro" id="IPR048068">
    <property type="entry name" value="LarA-like"/>
</dbReference>
<name>A0A7G6DYN6_THEFR</name>
<evidence type="ECO:0000313" key="4">
    <source>
        <dbReference type="Proteomes" id="UP000515847"/>
    </source>
</evidence>
<evidence type="ECO:0000259" key="2">
    <source>
        <dbReference type="Pfam" id="PF21113"/>
    </source>
</evidence>
<dbReference type="InterPro" id="IPR048520">
    <property type="entry name" value="LarA_C"/>
</dbReference>
<evidence type="ECO:0000259" key="1">
    <source>
        <dbReference type="Pfam" id="PF09861"/>
    </source>
</evidence>
<dbReference type="InterPro" id="IPR018657">
    <property type="entry name" value="LarA-like_N"/>
</dbReference>
<dbReference type="PANTHER" id="PTHR33171">
    <property type="entry name" value="LAR_N DOMAIN-CONTAINING PROTEIN"/>
    <property type="match status" value="1"/>
</dbReference>
<dbReference type="OrthoDB" id="9770545at2"/>
<keyword evidence="4" id="KW-1185">Reference proteome</keyword>
<accession>A0A7G6DYN6</accession>
<sequence>MLVSVPFGKKDLQFEIPDKNLLGIITPEQQKPLHDIKEAILAALRNPIGCPRLSELARPGQKVVIIPTDITRSLHENVILPLLLDELNQAGIPDNDITLVIATGTHRPNNQEECIEMYGEEVVRRVKIINHFAFEPETLKYLGDTPTQGIPVELNKVVADADLRISTASIEPHLFAGYSGGVKSLAVGVAGVRTIAATHNVQVLDHPRTRLGVLEGNIFRQFLEEAAGMVGLDFIVNMVLNEEKEVLKVVAGNPVKAHAAGVEFARKVFEVKVDRQADIVIAAPGYPKDRDLYQASRAVNTSIFGPMPLVKPGGALIIPAPCQDGIGHEGYHTWMKTVKTPDEALEKARREGFAPGEHKIFVLARILKYAELMIVGSAIPATTLRELLLTPISTMEEALDRAFARLGPEATVWVLPYGVITIPVVTGEGRCCCGV</sequence>
<dbReference type="RefSeq" id="WP_051965973.1">
    <property type="nucleotide sequence ID" value="NZ_CP045798.1"/>
</dbReference>
<dbReference type="Gene3D" id="3.40.50.11440">
    <property type="match status" value="1"/>
</dbReference>
<dbReference type="GO" id="GO:0050043">
    <property type="term" value="F:lactate racemase activity"/>
    <property type="evidence" value="ECO:0007669"/>
    <property type="project" value="InterPro"/>
</dbReference>
<evidence type="ECO:0000313" key="3">
    <source>
        <dbReference type="EMBL" id="QNB44940.1"/>
    </source>
</evidence>
<dbReference type="InterPro" id="IPR047926">
    <property type="entry name" value="Ni_dep_LarA"/>
</dbReference>
<feature type="domain" description="LarA-like N-terminal" evidence="1">
    <location>
        <begin position="7"/>
        <end position="211"/>
    </location>
</feature>
<dbReference type="Gene3D" id="3.90.226.30">
    <property type="match status" value="1"/>
</dbReference>
<dbReference type="NCBIfam" id="NF033504">
    <property type="entry name" value="Ni_dep_LarA"/>
    <property type="match status" value="1"/>
</dbReference>
<reference evidence="3 4" key="1">
    <citation type="journal article" date="2019" name="Front. Microbiol.">
        <title>Thermoanaerosceptrum fracticalcis gen. nov. sp. nov., a Novel Fumarate-Fermenting Microorganism From a Deep Fractured Carbonate Aquifer of the US Great Basin.</title>
        <authorList>
            <person name="Hamilton-Brehm S.D."/>
            <person name="Stewart L.E."/>
            <person name="Zavarin M."/>
            <person name="Caldwell M."/>
            <person name="Lawson P.A."/>
            <person name="Onstott T.C."/>
            <person name="Grzymski J."/>
            <person name="Neveux I."/>
            <person name="Lollar B.S."/>
            <person name="Russell C.E."/>
            <person name="Moser D.P."/>
        </authorList>
    </citation>
    <scope>NUCLEOTIDE SEQUENCE [LARGE SCALE GENOMIC DNA]</scope>
    <source>
        <strain evidence="3 4">DRI-13</strain>
    </source>
</reference>
<dbReference type="InterPro" id="IPR043166">
    <property type="entry name" value="LarA-like_C"/>
</dbReference>
<protein>
    <submittedName>
        <fullName evidence="3">Nickel-dependent lactate racemase</fullName>
    </submittedName>
</protein>
<dbReference type="PANTHER" id="PTHR33171:SF17">
    <property type="entry name" value="LARA-LIKE N-TERMINAL DOMAIN-CONTAINING PROTEIN"/>
    <property type="match status" value="1"/>
</dbReference>
<dbReference type="AlphaFoldDB" id="A0A7G6DYN6"/>
<dbReference type="Pfam" id="PF09861">
    <property type="entry name" value="Lar_N"/>
    <property type="match status" value="1"/>
</dbReference>
<dbReference type="KEGG" id="tfr:BR63_00520"/>
<dbReference type="EMBL" id="CP045798">
    <property type="protein sequence ID" value="QNB44940.1"/>
    <property type="molecule type" value="Genomic_DNA"/>
</dbReference>
<organism evidence="3 4">
    <name type="scientific">Thermanaerosceptrum fracticalcis</name>
    <dbReference type="NCBI Taxonomy" id="1712410"/>
    <lineage>
        <taxon>Bacteria</taxon>
        <taxon>Bacillati</taxon>
        <taxon>Bacillota</taxon>
        <taxon>Clostridia</taxon>
        <taxon>Eubacteriales</taxon>
        <taxon>Peptococcaceae</taxon>
        <taxon>Thermanaerosceptrum</taxon>
    </lineage>
</organism>
<feature type="domain" description="Lactate racemase C-terminal" evidence="2">
    <location>
        <begin position="275"/>
        <end position="420"/>
    </location>
</feature>
<proteinExistence type="predicted"/>
<dbReference type="Pfam" id="PF21113">
    <property type="entry name" value="LarA_C"/>
    <property type="match status" value="1"/>
</dbReference>